<comment type="catalytic activity">
    <reaction evidence="1 9">
        <text>(2S)-2-acetolactate + H(+) = (R)-acetoin + CO2</text>
        <dbReference type="Rhea" id="RHEA:21580"/>
        <dbReference type="ChEBI" id="CHEBI:15378"/>
        <dbReference type="ChEBI" id="CHEBI:15686"/>
        <dbReference type="ChEBI" id="CHEBI:16526"/>
        <dbReference type="ChEBI" id="CHEBI:58476"/>
        <dbReference type="EC" id="4.1.1.5"/>
    </reaction>
</comment>
<evidence type="ECO:0000256" key="8">
    <source>
        <dbReference type="ARBA" id="ARBA00023239"/>
    </source>
</evidence>
<dbReference type="InterPro" id="IPR005128">
    <property type="entry name" value="Acetolactate_a_deCO2ase"/>
</dbReference>
<dbReference type="EMBL" id="CP009620">
    <property type="protein sequence ID" value="AIW22768.1"/>
    <property type="molecule type" value="Genomic_DNA"/>
</dbReference>
<proteinExistence type="inferred from homology"/>
<keyword evidence="10" id="KW-0614">Plasmid</keyword>
<evidence type="ECO:0000256" key="6">
    <source>
        <dbReference type="ARBA" id="ARBA00022793"/>
    </source>
</evidence>
<evidence type="ECO:0000256" key="2">
    <source>
        <dbReference type="ARBA" id="ARBA00005170"/>
    </source>
</evidence>
<accession>A0AAN0SKU9</accession>
<dbReference type="Pfam" id="PF03306">
    <property type="entry name" value="AAL_decarboxy"/>
    <property type="match status" value="1"/>
</dbReference>
<dbReference type="CDD" id="cd17299">
    <property type="entry name" value="acetolactate_decarboxylase"/>
    <property type="match status" value="1"/>
</dbReference>
<dbReference type="PIRSF" id="PIRSF001332">
    <property type="entry name" value="Acetolac_decarb"/>
    <property type="match status" value="1"/>
</dbReference>
<evidence type="ECO:0000313" key="11">
    <source>
        <dbReference type="Proteomes" id="UP000030081"/>
    </source>
</evidence>
<keyword evidence="8 9" id="KW-0456">Lyase</keyword>
<dbReference type="PANTHER" id="PTHR35524:SF1">
    <property type="entry name" value="ALPHA-ACETOLACTATE DECARBOXYLASE"/>
    <property type="match status" value="1"/>
</dbReference>
<dbReference type="PANTHER" id="PTHR35524">
    <property type="entry name" value="ALPHA-ACETOLACTATE DECARBOXYLASE"/>
    <property type="match status" value="1"/>
</dbReference>
<dbReference type="GO" id="GO:0047605">
    <property type="term" value="F:acetolactate decarboxylase activity"/>
    <property type="evidence" value="ECO:0007669"/>
    <property type="project" value="UniProtKB-UniRule"/>
</dbReference>
<gene>
    <name evidence="10" type="ORF">IX92_27320</name>
</gene>
<dbReference type="GO" id="GO:0045151">
    <property type="term" value="P:acetoin biosynthetic process"/>
    <property type="evidence" value="ECO:0007669"/>
    <property type="project" value="UniProtKB-UniRule"/>
</dbReference>
<dbReference type="NCBIfam" id="TIGR01252">
    <property type="entry name" value="acetolac_decarb"/>
    <property type="match status" value="1"/>
</dbReference>
<evidence type="ECO:0000256" key="9">
    <source>
        <dbReference type="PIRNR" id="PIRNR001332"/>
    </source>
</evidence>
<dbReference type="Proteomes" id="UP000030081">
    <property type="component" value="Plasmid p319"/>
</dbReference>
<name>A0AAN0SKU9_9VIBR</name>
<dbReference type="SUPFAM" id="SSF117856">
    <property type="entry name" value="AF0104/ALDC/Ptd012-like"/>
    <property type="match status" value="1"/>
</dbReference>
<evidence type="ECO:0000313" key="10">
    <source>
        <dbReference type="EMBL" id="AIW22768.1"/>
    </source>
</evidence>
<sequence>MEKVTHGSSVPLASQIGRENITPPHTWGEGVIYQTSLMSALIAGVYQGSTSVGTLLQQGDFGLGTFHELDGELVALDGQIYQLRADGSACVAPPHQCVPFAVMTRFTPHQQLAVREPMSRQKLHQEIDALVPSDNLYCAIRIEGCFMQVRTRTVPKQVRPYPPMVDAIKGQPTFTFEGQDGSIVAFRNPTYTQGINVPGYHEHFVTHDRTGGGHVQDYVLQSGQVQIETLSRVVIETPTTTDFLHANLTPEHLHAAIEHAER</sequence>
<dbReference type="KEGG" id="vcy:IX92_27320"/>
<dbReference type="Gene3D" id="3.30.1330.80">
    <property type="entry name" value="Hypothetical protein, similar to alpha- acetolactate decarboxylase, domain 2"/>
    <property type="match status" value="2"/>
</dbReference>
<keyword evidence="6 9" id="KW-0210">Decarboxylase</keyword>
<organism evidence="10 11">
    <name type="scientific">Vibrio coralliilyticus</name>
    <dbReference type="NCBI Taxonomy" id="190893"/>
    <lineage>
        <taxon>Bacteria</taxon>
        <taxon>Pseudomonadati</taxon>
        <taxon>Pseudomonadota</taxon>
        <taxon>Gammaproteobacteria</taxon>
        <taxon>Vibrionales</taxon>
        <taxon>Vibrionaceae</taxon>
        <taxon>Vibrio</taxon>
    </lineage>
</organism>
<protein>
    <recommendedName>
        <fullName evidence="5 9">Alpha-acetolactate decarboxylase</fullName>
        <ecNumber evidence="4 9">4.1.1.5</ecNumber>
    </recommendedName>
</protein>
<evidence type="ECO:0000256" key="7">
    <source>
        <dbReference type="ARBA" id="ARBA00023061"/>
    </source>
</evidence>
<dbReference type="RefSeq" id="WP_043011645.1">
    <property type="nucleotide sequence ID" value="NZ_CP009620.1"/>
</dbReference>
<evidence type="ECO:0000256" key="3">
    <source>
        <dbReference type="ARBA" id="ARBA00007106"/>
    </source>
</evidence>
<keyword evidence="7 9" id="KW-0005">Acetoin biosynthesis</keyword>
<evidence type="ECO:0000256" key="5">
    <source>
        <dbReference type="ARBA" id="ARBA00020164"/>
    </source>
</evidence>
<dbReference type="AlphaFoldDB" id="A0AAN0SKU9"/>
<comment type="similarity">
    <text evidence="3 9">Belongs to the alpha-acetolactate decarboxylase family.</text>
</comment>
<evidence type="ECO:0000256" key="4">
    <source>
        <dbReference type="ARBA" id="ARBA00013204"/>
    </source>
</evidence>
<keyword evidence="11" id="KW-1185">Reference proteome</keyword>
<reference evidence="10 11" key="1">
    <citation type="submission" date="2014-10" db="EMBL/GenBank/DDBJ databases">
        <title>The Complete Genome Sequence for the Shellfish Pathogen Vibrio coralliilyticus RE98 Isolated from a Shellfish Hatchery.</title>
        <authorList>
            <person name="Richards G.P."/>
            <person name="Bono J.L."/>
            <person name="Watson M.A."/>
            <person name="Needleman D.S."/>
        </authorList>
    </citation>
    <scope>NUCLEOTIDE SEQUENCE [LARGE SCALE GENOMIC DNA]</scope>
    <source>
        <strain evidence="10 11">RE98</strain>
        <plasmid evidence="10 11">p319</plasmid>
    </source>
</reference>
<geneLocation type="plasmid" evidence="10 11">
    <name>p319</name>
</geneLocation>
<dbReference type="EC" id="4.1.1.5" evidence="4 9"/>
<evidence type="ECO:0000256" key="1">
    <source>
        <dbReference type="ARBA" id="ARBA00001784"/>
    </source>
</evidence>
<comment type="pathway">
    <text evidence="2 9">Polyol metabolism; (R,R)-butane-2,3-diol biosynthesis; (R,R)-butane-2,3-diol from pyruvate: step 2/3.</text>
</comment>